<keyword evidence="3 7" id="KW-0560">Oxidoreductase</keyword>
<evidence type="ECO:0000256" key="2">
    <source>
        <dbReference type="ARBA" id="ARBA00022723"/>
    </source>
</evidence>
<dbReference type="PRINTS" id="PR00463">
    <property type="entry name" value="EP450I"/>
</dbReference>
<dbReference type="InterPro" id="IPR017972">
    <property type="entry name" value="Cyt_P450_CS"/>
</dbReference>
<dbReference type="EnsemblPlants" id="AUR62016531-RA">
    <property type="protein sequence ID" value="AUR62016531-RA:cds"/>
    <property type="gene ID" value="AUR62016531"/>
</dbReference>
<dbReference type="Pfam" id="PF00067">
    <property type="entry name" value="p450"/>
    <property type="match status" value="1"/>
</dbReference>
<evidence type="ECO:0000256" key="1">
    <source>
        <dbReference type="ARBA" id="ARBA00022617"/>
    </source>
</evidence>
<dbReference type="PANTHER" id="PTHR47947">
    <property type="entry name" value="CYTOCHROME P450 82C3-RELATED"/>
    <property type="match status" value="1"/>
</dbReference>
<dbReference type="InterPro" id="IPR050651">
    <property type="entry name" value="Plant_Cytochrome_P450_Monoox"/>
</dbReference>
<reference evidence="9" key="2">
    <citation type="submission" date="2021-03" db="UniProtKB">
        <authorList>
            <consortium name="EnsemblPlants"/>
        </authorList>
    </citation>
    <scope>IDENTIFICATION</scope>
</reference>
<comment type="cofactor">
    <cofactor evidence="6">
        <name>heme</name>
        <dbReference type="ChEBI" id="CHEBI:30413"/>
    </cofactor>
</comment>
<organism evidence="9 10">
    <name type="scientific">Chenopodium quinoa</name>
    <name type="common">Quinoa</name>
    <dbReference type="NCBI Taxonomy" id="63459"/>
    <lineage>
        <taxon>Eukaryota</taxon>
        <taxon>Viridiplantae</taxon>
        <taxon>Streptophyta</taxon>
        <taxon>Embryophyta</taxon>
        <taxon>Tracheophyta</taxon>
        <taxon>Spermatophyta</taxon>
        <taxon>Magnoliopsida</taxon>
        <taxon>eudicotyledons</taxon>
        <taxon>Gunneridae</taxon>
        <taxon>Pentapetalae</taxon>
        <taxon>Caryophyllales</taxon>
        <taxon>Chenopodiaceae</taxon>
        <taxon>Chenopodioideae</taxon>
        <taxon>Atripliceae</taxon>
        <taxon>Chenopodium</taxon>
    </lineage>
</organism>
<reference evidence="9" key="1">
    <citation type="journal article" date="2017" name="Nature">
        <title>The genome of Chenopodium quinoa.</title>
        <authorList>
            <person name="Jarvis D.E."/>
            <person name="Ho Y.S."/>
            <person name="Lightfoot D.J."/>
            <person name="Schmoeckel S.M."/>
            <person name="Li B."/>
            <person name="Borm T.J.A."/>
            <person name="Ohyanagi H."/>
            <person name="Mineta K."/>
            <person name="Michell C.T."/>
            <person name="Saber N."/>
            <person name="Kharbatia N.M."/>
            <person name="Rupper R.R."/>
            <person name="Sharp A.R."/>
            <person name="Dally N."/>
            <person name="Boughton B.A."/>
            <person name="Woo Y.H."/>
            <person name="Gao G."/>
            <person name="Schijlen E.G.W.M."/>
            <person name="Guo X."/>
            <person name="Momin A.A."/>
            <person name="Negrao S."/>
            <person name="Al-Babili S."/>
            <person name="Gehring C."/>
            <person name="Roessner U."/>
            <person name="Jung C."/>
            <person name="Murphy K."/>
            <person name="Arold S.T."/>
            <person name="Gojobori T."/>
            <person name="van der Linden C.G."/>
            <person name="van Loo E.N."/>
            <person name="Jellen E.N."/>
            <person name="Maughan P.J."/>
            <person name="Tester M."/>
        </authorList>
    </citation>
    <scope>NUCLEOTIDE SEQUENCE [LARGE SCALE GENOMIC DNA]</scope>
    <source>
        <strain evidence="9">cv. PI 614886</strain>
    </source>
</reference>
<name>A0A803LNK2_CHEQI</name>
<dbReference type="InterPro" id="IPR001128">
    <property type="entry name" value="Cyt_P450"/>
</dbReference>
<evidence type="ECO:0000256" key="8">
    <source>
        <dbReference type="SAM" id="Phobius"/>
    </source>
</evidence>
<dbReference type="PROSITE" id="PS00086">
    <property type="entry name" value="CYTOCHROME_P450"/>
    <property type="match status" value="1"/>
</dbReference>
<feature type="binding site" description="axial binding residue" evidence="6">
    <location>
        <position position="476"/>
    </location>
    <ligand>
        <name>heme</name>
        <dbReference type="ChEBI" id="CHEBI:30413"/>
    </ligand>
    <ligandPart>
        <name>Fe</name>
        <dbReference type="ChEBI" id="CHEBI:18248"/>
    </ligandPart>
</feature>
<dbReference type="Gramene" id="AUR62016531-RA">
    <property type="protein sequence ID" value="AUR62016531-RA:cds"/>
    <property type="gene ID" value="AUR62016531"/>
</dbReference>
<evidence type="ECO:0000313" key="9">
    <source>
        <dbReference type="EnsemblPlants" id="AUR62016531-RA:cds"/>
    </source>
</evidence>
<feature type="transmembrane region" description="Helical" evidence="8">
    <location>
        <begin position="329"/>
        <end position="352"/>
    </location>
</feature>
<evidence type="ECO:0000256" key="3">
    <source>
        <dbReference type="ARBA" id="ARBA00023002"/>
    </source>
</evidence>
<evidence type="ECO:0000256" key="4">
    <source>
        <dbReference type="ARBA" id="ARBA00023004"/>
    </source>
</evidence>
<keyword evidence="8" id="KW-0812">Transmembrane</keyword>
<evidence type="ECO:0008006" key="11">
    <source>
        <dbReference type="Google" id="ProtNLM"/>
    </source>
</evidence>
<dbReference type="GO" id="GO:0016705">
    <property type="term" value="F:oxidoreductase activity, acting on paired donors, with incorporation or reduction of molecular oxygen"/>
    <property type="evidence" value="ECO:0007669"/>
    <property type="project" value="InterPro"/>
</dbReference>
<accession>A0A803LNK2</accession>
<dbReference type="AlphaFoldDB" id="A0A803LNK2"/>
<protein>
    <recommendedName>
        <fullName evidence="11">Cytochrome P450</fullName>
    </recommendedName>
</protein>
<dbReference type="PRINTS" id="PR00385">
    <property type="entry name" value="P450"/>
</dbReference>
<dbReference type="InterPro" id="IPR036396">
    <property type="entry name" value="Cyt_P450_sf"/>
</dbReference>
<evidence type="ECO:0000256" key="6">
    <source>
        <dbReference type="PIRSR" id="PIRSR602401-1"/>
    </source>
</evidence>
<keyword evidence="4 6" id="KW-0408">Iron</keyword>
<dbReference type="GO" id="GO:0020037">
    <property type="term" value="F:heme binding"/>
    <property type="evidence" value="ECO:0007669"/>
    <property type="project" value="InterPro"/>
</dbReference>
<evidence type="ECO:0000256" key="5">
    <source>
        <dbReference type="ARBA" id="ARBA00023033"/>
    </source>
</evidence>
<comment type="similarity">
    <text evidence="7">Belongs to the cytochrome P450 family.</text>
</comment>
<evidence type="ECO:0000313" key="10">
    <source>
        <dbReference type="Proteomes" id="UP000596660"/>
    </source>
</evidence>
<evidence type="ECO:0000256" key="7">
    <source>
        <dbReference type="RuleBase" id="RU000461"/>
    </source>
</evidence>
<dbReference type="GO" id="GO:0046246">
    <property type="term" value="P:terpene biosynthetic process"/>
    <property type="evidence" value="ECO:0007669"/>
    <property type="project" value="TreeGrafter"/>
</dbReference>
<keyword evidence="5 7" id="KW-0503">Monooxygenase</keyword>
<dbReference type="Proteomes" id="UP000596660">
    <property type="component" value="Unplaced"/>
</dbReference>
<keyword evidence="8" id="KW-1133">Transmembrane helix</keyword>
<dbReference type="Gene3D" id="1.10.630.10">
    <property type="entry name" value="Cytochrome P450"/>
    <property type="match status" value="1"/>
</dbReference>
<dbReference type="PANTHER" id="PTHR47947:SF25">
    <property type="entry name" value="DIMETHYLNONATRIENE SYNTHASE"/>
    <property type="match status" value="1"/>
</dbReference>
<dbReference type="GO" id="GO:0005506">
    <property type="term" value="F:iron ion binding"/>
    <property type="evidence" value="ECO:0007669"/>
    <property type="project" value="InterPro"/>
</dbReference>
<proteinExistence type="inferred from homology"/>
<keyword evidence="10" id="KW-1185">Reference proteome</keyword>
<dbReference type="GO" id="GO:0004497">
    <property type="term" value="F:monooxygenase activity"/>
    <property type="evidence" value="ECO:0007669"/>
    <property type="project" value="UniProtKB-KW"/>
</dbReference>
<keyword evidence="2 6" id="KW-0479">Metal-binding</keyword>
<keyword evidence="1 6" id="KW-0349">Heme</keyword>
<dbReference type="FunFam" id="1.10.630.10:FF:000026">
    <property type="entry name" value="Cytochrome P450 82C4"/>
    <property type="match status" value="1"/>
</dbReference>
<sequence>MEDYTPNLQLILLVILAITLIPTLAKYHNTRKSRKTINKRGKINKQLPQPSGALPFIGHLHLLGGKRTIARTLGAMADECGPIFSLRLGQQRAVVLTSWEIVKDCLLNNDAVTATRPTMALSKYLAYNYASFAISPYGKYWRDMRKIATVELFSLKRLEKMKHARVSEINSCIKHLFKECREISVSDSKYQSGRISLCKWIECTSFNIAIRMIVGKTFSPQSYEESSTFASRFKKLIGKATYVAGVAVPSDFIPSIEWMDVMGYIGFMKDIHKEIDMIIGHWLDEHIQRRKDYQGSYEDVDFMDVMLSNLAEGTIISGYTRETVIKATALILLLTGSESTSITLIWAISLLLNHPKALKAAQEEIDQQVGKQRWVEESDIPSLPYLQVIIKETLRMYPPSPLAGPREVLEDCHIGGHLVSKGTRVIVDIWKVHRDPRVWAGPDEFRPERFFDEHINIDFRGQSYEYIPFSAGRRACPGMNFGLLVVQLSLARLVQGFDLRTEGGAPVDMSEGLGLAIPKATPLNAILATRLPKELYDVL</sequence>
<dbReference type="InterPro" id="IPR002401">
    <property type="entry name" value="Cyt_P450_E_grp-I"/>
</dbReference>
<dbReference type="SUPFAM" id="SSF48264">
    <property type="entry name" value="Cytochrome P450"/>
    <property type="match status" value="1"/>
</dbReference>
<keyword evidence="8" id="KW-0472">Membrane</keyword>
<dbReference type="OMA" id="SEPWRYE"/>
<feature type="transmembrane region" description="Helical" evidence="8">
    <location>
        <begin position="6"/>
        <end position="25"/>
    </location>
</feature>